<dbReference type="AlphaFoldDB" id="A0A4R2PCX1"/>
<protein>
    <submittedName>
        <fullName evidence="1">Uncharacterized protein</fullName>
    </submittedName>
</protein>
<dbReference type="RefSeq" id="WP_132743455.1">
    <property type="nucleotide sequence ID" value="NZ_SLXK01000002.1"/>
</dbReference>
<reference evidence="1 2" key="1">
    <citation type="submission" date="2019-03" db="EMBL/GenBank/DDBJ databases">
        <title>Genomic Encyclopedia of Type Strains, Phase IV (KMG-IV): sequencing the most valuable type-strain genomes for metagenomic binning, comparative biology and taxonomic classification.</title>
        <authorList>
            <person name="Goeker M."/>
        </authorList>
    </citation>
    <scope>NUCLEOTIDE SEQUENCE [LARGE SCALE GENOMIC DNA]</scope>
    <source>
        <strain evidence="1 2">DSM 19377</strain>
    </source>
</reference>
<sequence>MNKLIREIELILPEFKTHNDAREWFKAKFGDAFVWAESEDDIIGEPTSFYHLILDRSVYNAFMRRLEEYGYSTWMDGLTSYQEIQITESGSVTIVY</sequence>
<dbReference type="EMBL" id="SLXK01000002">
    <property type="protein sequence ID" value="TCP31765.1"/>
    <property type="molecule type" value="Genomic_DNA"/>
</dbReference>
<keyword evidence="2" id="KW-1185">Reference proteome</keyword>
<accession>A0A4R2PCX1</accession>
<evidence type="ECO:0000313" key="2">
    <source>
        <dbReference type="Proteomes" id="UP000295416"/>
    </source>
</evidence>
<organism evidence="1 2">
    <name type="scientific">Scopulibacillus darangshiensis</name>
    <dbReference type="NCBI Taxonomy" id="442528"/>
    <lineage>
        <taxon>Bacteria</taxon>
        <taxon>Bacillati</taxon>
        <taxon>Bacillota</taxon>
        <taxon>Bacilli</taxon>
        <taxon>Bacillales</taxon>
        <taxon>Sporolactobacillaceae</taxon>
        <taxon>Scopulibacillus</taxon>
    </lineage>
</organism>
<dbReference type="OrthoDB" id="2428270at2"/>
<name>A0A4R2PCX1_9BACL</name>
<gene>
    <name evidence="1" type="ORF">EV207_102258</name>
</gene>
<evidence type="ECO:0000313" key="1">
    <source>
        <dbReference type="EMBL" id="TCP31765.1"/>
    </source>
</evidence>
<dbReference type="Proteomes" id="UP000295416">
    <property type="component" value="Unassembled WGS sequence"/>
</dbReference>
<comment type="caution">
    <text evidence="1">The sequence shown here is derived from an EMBL/GenBank/DDBJ whole genome shotgun (WGS) entry which is preliminary data.</text>
</comment>
<proteinExistence type="predicted"/>